<feature type="compositionally biased region" description="Basic and acidic residues" evidence="1">
    <location>
        <begin position="1064"/>
        <end position="1074"/>
    </location>
</feature>
<dbReference type="SUPFAM" id="SSF111347">
    <property type="entry name" value="Rap/Ran-GAP"/>
    <property type="match status" value="1"/>
</dbReference>
<evidence type="ECO:0000259" key="2">
    <source>
        <dbReference type="Pfam" id="PF20412"/>
    </source>
</evidence>
<dbReference type="InterPro" id="IPR046859">
    <property type="entry name" value="RGPA/RALGAPB_N"/>
</dbReference>
<dbReference type="Pfam" id="PF20412">
    <property type="entry name" value="RALGAPB_N"/>
    <property type="match status" value="1"/>
</dbReference>
<dbReference type="PANTHER" id="PTHR21344">
    <property type="entry name" value="RAL GTPASE-ACTIVATING PROTEIN SUBUNIT BETA"/>
    <property type="match status" value="1"/>
</dbReference>
<gene>
    <name evidence="3" type="ORF">ENUP19_0244G0013</name>
</gene>
<sequence length="1114" mass="126131">MFSPTLGELNLMQIDLNTDIVRMFKVEIQRIIVQSVSLEIISNLQEFQSKLCTHDHCKWVMEVIGCGFTLPVDDHKTIAHCISLYEEWFINLQNVPTPIEEMRDHYDRIAMAQLTNLLYQRSGSAESLNGYAELCLRAISILRAIGTRYKPGSDMSRQLVCCLLGCMQDVCGKQHVNSQNVIISYIAEKLIHAVYEVWLNYGEADEELWGVFQECHKVWAKTKEVALAWVDITLRLQKTFLAAVESKQNDVNLVLTNEKVQIDAHYTLKYFLKTWIRFIHLCGTPAQLQDAAVVLVITDGISLFVKNMIECYKDGRYPNAPDGNTIIKLFGEPLAQVVLCLDHIRYELAVNVAVTTIGTVFGVTTARTTFRPENLSILYEVMSEAILSRNGKIILSGIKILNKLLLLSFPSQEIIYPSIIKAAERISNMVDPGSLDTRTSCIELLGLIHLSFSKQRQEIACHEVGTDTIFCFSNFSKQFLAICEVFLQTETNPVNLKDMFVLLSRFFNDIVPRDGSTIVEQFIPVLEKNIYKFVGALVEKRLHESFTEMMRVLKTVLVEVGEHKVLLDLLMIIHSFIETYYKSSPIIDDFLQVYSIYFGACYSFIQQDTLLKVIGLCSQICAWFNDQQKRASLENYTFPQSLLSSLQIDVVDYFEEMNEVILMNAYNDHQIQAFDEFMKIFVYKDQAVITVAELPWEKGSAIVIIRTKYGKTARYVHLTHDENKKTVINGVLTKGNDEIMKESEIPVSWLEEFNTVSLDKIVTAENACNNVPHVAQNEDVLTASALYNTNLCCKAIISRTLIGALGLVDLSGEKLHPLGLSDDLITSLLELDVLPTRNLIGVTILYGPDSSEPSPIYNSVIRGLGHIVDPQTHKGFSGLYAGGDQKFMYYSNEEAEMVFHINTLGGLNEEEAVDADNIVVFWNSSPYDTEIETIEGKFTIIILPTQSDVLRVMTNSPCGVLVKEQLVSPASLPGLIRHAALNYSRPVYLAPTTNPIYKRSEYIRSLNLFVDVQNPRAEVHCLLSSETMQNVNSSNLQFCVEIVKTEKKEQRGNFLTRKATPKPAKAEPTDSDTKKKGHSFKLSLFSKKKKEDKEKDKTDKKERKERELERSSIN</sequence>
<dbReference type="EMBL" id="BAAFRS010000244">
    <property type="protein sequence ID" value="GAB1225144.1"/>
    <property type="molecule type" value="Genomic_DNA"/>
</dbReference>
<reference evidence="3 4" key="1">
    <citation type="journal article" date="2019" name="PLoS Negl. Trop. Dis.">
        <title>Whole genome sequencing of Entamoeba nuttalli reveals mammalian host-related molecular signatures and a novel octapeptide-repeat surface protein.</title>
        <authorList>
            <person name="Tanaka M."/>
            <person name="Makiuchi T."/>
            <person name="Komiyama T."/>
            <person name="Shiina T."/>
            <person name="Osaki K."/>
            <person name="Tachibana H."/>
        </authorList>
    </citation>
    <scope>NUCLEOTIDE SEQUENCE [LARGE SCALE GENOMIC DNA]</scope>
    <source>
        <strain evidence="3 4">P19-061405</strain>
    </source>
</reference>
<dbReference type="SUPFAM" id="SSF48371">
    <property type="entry name" value="ARM repeat"/>
    <property type="match status" value="1"/>
</dbReference>
<dbReference type="InterPro" id="IPR035974">
    <property type="entry name" value="Rap/Ran-GAP_sf"/>
</dbReference>
<dbReference type="PANTHER" id="PTHR21344:SF1">
    <property type="entry name" value="RAL GTPASE-ACTIVATING PROTEIN SUBUNIT BETA"/>
    <property type="match status" value="1"/>
</dbReference>
<keyword evidence="4" id="KW-1185">Reference proteome</keyword>
<name>A0ABQ0DQL4_9EUKA</name>
<dbReference type="InterPro" id="IPR016024">
    <property type="entry name" value="ARM-type_fold"/>
</dbReference>
<dbReference type="InterPro" id="IPR039930">
    <property type="entry name" value="RALGAPB"/>
</dbReference>
<evidence type="ECO:0000256" key="1">
    <source>
        <dbReference type="SAM" id="MobiDB-lite"/>
    </source>
</evidence>
<evidence type="ECO:0000313" key="3">
    <source>
        <dbReference type="EMBL" id="GAB1225144.1"/>
    </source>
</evidence>
<proteinExistence type="predicted"/>
<feature type="domain" description="Ral GTPase-activating protein subunit alpha/beta N-terminal" evidence="2">
    <location>
        <begin position="129"/>
        <end position="239"/>
    </location>
</feature>
<dbReference type="Proteomes" id="UP001628156">
    <property type="component" value="Unassembled WGS sequence"/>
</dbReference>
<feature type="compositionally biased region" description="Basic and acidic residues" evidence="1">
    <location>
        <begin position="1089"/>
        <end position="1114"/>
    </location>
</feature>
<accession>A0ABQ0DQL4</accession>
<protein>
    <recommendedName>
        <fullName evidence="2">Ral GTPase-activating protein subunit alpha/beta N-terminal domain-containing protein</fullName>
    </recommendedName>
</protein>
<dbReference type="Gene3D" id="3.40.50.11210">
    <property type="entry name" value="Rap/Ran-GAP"/>
    <property type="match status" value="1"/>
</dbReference>
<evidence type="ECO:0000313" key="4">
    <source>
        <dbReference type="Proteomes" id="UP001628156"/>
    </source>
</evidence>
<comment type="caution">
    <text evidence="3">The sequence shown here is derived from an EMBL/GenBank/DDBJ whole genome shotgun (WGS) entry which is preliminary data.</text>
</comment>
<feature type="region of interest" description="Disordered" evidence="1">
    <location>
        <begin position="1051"/>
        <end position="1114"/>
    </location>
</feature>
<organism evidence="3 4">
    <name type="scientific">Entamoeba nuttalli</name>
    <dbReference type="NCBI Taxonomy" id="412467"/>
    <lineage>
        <taxon>Eukaryota</taxon>
        <taxon>Amoebozoa</taxon>
        <taxon>Evosea</taxon>
        <taxon>Archamoebae</taxon>
        <taxon>Mastigamoebida</taxon>
        <taxon>Entamoebidae</taxon>
        <taxon>Entamoeba</taxon>
    </lineage>
</organism>